<sequence length="94" mass="9523">MRLIPRLTAALSGLALALGGVVALAPAAHATPQACFYTILEQHPGANPEVAEGACLLGAEGGPAGVRACYAELRRDYVPAVIALGACRRAAAEE</sequence>
<evidence type="ECO:0000313" key="3">
    <source>
        <dbReference type="Proteomes" id="UP000236047"/>
    </source>
</evidence>
<dbReference type="EMBL" id="LJSN01000002">
    <property type="protein sequence ID" value="PNE41198.1"/>
    <property type="molecule type" value="Genomic_DNA"/>
</dbReference>
<comment type="caution">
    <text evidence="2">The sequence shown here is derived from an EMBL/GenBank/DDBJ whole genome shotgun (WGS) entry which is preliminary data.</text>
</comment>
<protein>
    <submittedName>
        <fullName evidence="2">Uncharacterized protein</fullName>
    </submittedName>
</protein>
<evidence type="ECO:0000313" key="2">
    <source>
        <dbReference type="EMBL" id="PNE41198.1"/>
    </source>
</evidence>
<dbReference type="AlphaFoldDB" id="A0A2N8PJM8"/>
<accession>A0A2N8PJM8</accession>
<name>A0A2N8PJM8_STRNR</name>
<feature type="signal peptide" evidence="1">
    <location>
        <begin position="1"/>
        <end position="30"/>
    </location>
</feature>
<organism evidence="2 3">
    <name type="scientific">Streptomyces noursei</name>
    <name type="common">Streptomyces albulus</name>
    <dbReference type="NCBI Taxonomy" id="1971"/>
    <lineage>
        <taxon>Bacteria</taxon>
        <taxon>Bacillati</taxon>
        <taxon>Actinomycetota</taxon>
        <taxon>Actinomycetes</taxon>
        <taxon>Kitasatosporales</taxon>
        <taxon>Streptomycetaceae</taxon>
        <taxon>Streptomyces</taxon>
    </lineage>
</organism>
<dbReference type="RefSeq" id="WP_102923570.1">
    <property type="nucleotide sequence ID" value="NZ_LJSN01000002.1"/>
</dbReference>
<keyword evidence="3" id="KW-1185">Reference proteome</keyword>
<dbReference type="Proteomes" id="UP000236047">
    <property type="component" value="Unassembled WGS sequence"/>
</dbReference>
<evidence type="ECO:0000256" key="1">
    <source>
        <dbReference type="SAM" id="SignalP"/>
    </source>
</evidence>
<gene>
    <name evidence="2" type="ORF">AOB60_10895</name>
</gene>
<keyword evidence="1" id="KW-0732">Signal</keyword>
<feature type="chain" id="PRO_5014711855" evidence="1">
    <location>
        <begin position="31"/>
        <end position="94"/>
    </location>
</feature>
<reference evidence="3" key="1">
    <citation type="submission" date="2015-09" db="EMBL/GenBank/DDBJ databases">
        <authorList>
            <person name="Graham D.E."/>
            <person name="Mahan K.M."/>
            <person name="Klingeman D.M."/>
            <person name="Fida T."/>
            <person name="Giannone R.J."/>
            <person name="Hettich R.L."/>
            <person name="Parry R.J."/>
            <person name="Spain J.C."/>
        </authorList>
    </citation>
    <scope>NUCLEOTIDE SEQUENCE [LARGE SCALE GENOMIC DNA]</scope>
    <source>
        <strain evidence="3">JCM 4701</strain>
    </source>
</reference>
<proteinExistence type="predicted"/>